<evidence type="ECO:0000256" key="6">
    <source>
        <dbReference type="ARBA" id="ARBA00022967"/>
    </source>
</evidence>
<evidence type="ECO:0000256" key="5">
    <source>
        <dbReference type="ARBA" id="ARBA00022840"/>
    </source>
</evidence>
<dbReference type="Gene3D" id="3.40.50.300">
    <property type="entry name" value="P-loop containing nucleotide triphosphate hydrolases"/>
    <property type="match status" value="2"/>
</dbReference>
<comment type="similarity">
    <text evidence="1">Belongs to the ABC transporter superfamily.</text>
</comment>
<feature type="domain" description="ABC transporter" evidence="8">
    <location>
        <begin position="15"/>
        <end position="254"/>
    </location>
</feature>
<dbReference type="InterPro" id="IPR015856">
    <property type="entry name" value="ABC_transpr_CbiO/EcfA_su"/>
</dbReference>
<keyword evidence="10" id="KW-1185">Reference proteome</keyword>
<evidence type="ECO:0000256" key="3">
    <source>
        <dbReference type="ARBA" id="ARBA00022475"/>
    </source>
</evidence>
<protein>
    <submittedName>
        <fullName evidence="9">ABC transporter ATP-binding protein</fullName>
    </submittedName>
</protein>
<gene>
    <name evidence="9" type="ORF">ACFSC9_03425</name>
</gene>
<keyword evidence="6" id="KW-1278">Translocase</keyword>
<keyword evidence="5 9" id="KW-0067">ATP-binding</keyword>
<dbReference type="SMART" id="SM00382">
    <property type="entry name" value="AAA"/>
    <property type="match status" value="2"/>
</dbReference>
<dbReference type="CDD" id="cd03225">
    <property type="entry name" value="ABC_cobalt_CbiO_domain1"/>
    <property type="match status" value="2"/>
</dbReference>
<keyword evidence="3" id="KW-1003">Cell membrane</keyword>
<dbReference type="Proteomes" id="UP001597233">
    <property type="component" value="Unassembled WGS sequence"/>
</dbReference>
<dbReference type="PANTHER" id="PTHR43553">
    <property type="entry name" value="HEAVY METAL TRANSPORTER"/>
    <property type="match status" value="1"/>
</dbReference>
<dbReference type="EMBL" id="JBHUEH010000010">
    <property type="protein sequence ID" value="MFD1884562.1"/>
    <property type="molecule type" value="Genomic_DNA"/>
</dbReference>
<dbReference type="InterPro" id="IPR003593">
    <property type="entry name" value="AAA+_ATPase"/>
</dbReference>
<dbReference type="Pfam" id="PF00005">
    <property type="entry name" value="ABC_tran"/>
    <property type="match status" value="2"/>
</dbReference>
<dbReference type="InterPro" id="IPR027417">
    <property type="entry name" value="P-loop_NTPase"/>
</dbReference>
<sequence>MTASSSTAAISEPAILLKDVHYVHEGSSQPAIQGLSLTVLAGEWVAIIGASGSGKSTVCRLINGQLPRLAGGQRDGLVHVHGFDPAFAPPGELVDVLGTLGQDPDAELVVGTVEDELAFGPENLRLPAAEIGARIDRLTDELELEHVRSQAVHCLSGGQRQRTALGAVLAMEPELLVLDEPAASLDPLGRQRVASMIQRWHRKGRTLVTASARWDELADAADRMIIIDAGKVLLDGQPAAVKQEHRALLEQLFILPSESVSSIEESVEDRTEGLAKEMPEEWGTATTYRSAQQTVADCARVPHTDHTERTEESISPVIKRSARSADAKHQSAVVEIKQLSYTYPGTAMPALRDIHLQLFAGEMTLLCGANGSGKTTLTRLLSGLLQPSAGMIYRGTHDTYKDKLDKRARDTAYLFQHPDHQWIAATVWEECCFGLRAELGLRRHEALPETYYPQVERILKRIGLLEQRDASPYSLSGGQKRLLAAAAQFLLDRPLYILDEPGSAADYFTITCLLELCRDAIQRGASLLVVTHEPELFRRDASRICTLEQGQMSVSLL</sequence>
<name>A0ABW4RE50_9BACL</name>
<comment type="caution">
    <text evidence="9">The sequence shown here is derived from an EMBL/GenBank/DDBJ whole genome shotgun (WGS) entry which is preliminary data.</text>
</comment>
<evidence type="ECO:0000256" key="2">
    <source>
        <dbReference type="ARBA" id="ARBA00022448"/>
    </source>
</evidence>
<evidence type="ECO:0000256" key="4">
    <source>
        <dbReference type="ARBA" id="ARBA00022741"/>
    </source>
</evidence>
<feature type="domain" description="ABC transporter" evidence="8">
    <location>
        <begin position="334"/>
        <end position="557"/>
    </location>
</feature>
<dbReference type="PANTHER" id="PTHR43553:SF24">
    <property type="entry name" value="ENERGY-COUPLING FACTOR TRANSPORTER ATP-BINDING PROTEIN ECFA1"/>
    <property type="match status" value="1"/>
</dbReference>
<keyword evidence="7" id="KW-0472">Membrane</keyword>
<accession>A0ABW4RE50</accession>
<dbReference type="InterPro" id="IPR003439">
    <property type="entry name" value="ABC_transporter-like_ATP-bd"/>
</dbReference>
<reference evidence="10" key="1">
    <citation type="journal article" date="2019" name="Int. J. Syst. Evol. Microbiol.">
        <title>The Global Catalogue of Microorganisms (GCM) 10K type strain sequencing project: providing services to taxonomists for standard genome sequencing and annotation.</title>
        <authorList>
            <consortium name="The Broad Institute Genomics Platform"/>
            <consortium name="The Broad Institute Genome Sequencing Center for Infectious Disease"/>
            <person name="Wu L."/>
            <person name="Ma J."/>
        </authorList>
    </citation>
    <scope>NUCLEOTIDE SEQUENCE [LARGE SCALE GENOMIC DNA]</scope>
    <source>
        <strain evidence="10">CCUG 54950</strain>
    </source>
</reference>
<dbReference type="SUPFAM" id="SSF52540">
    <property type="entry name" value="P-loop containing nucleoside triphosphate hydrolases"/>
    <property type="match status" value="2"/>
</dbReference>
<dbReference type="InterPro" id="IPR050095">
    <property type="entry name" value="ECF_ABC_transporter_ATP-bd"/>
</dbReference>
<evidence type="ECO:0000256" key="7">
    <source>
        <dbReference type="ARBA" id="ARBA00023136"/>
    </source>
</evidence>
<proteinExistence type="inferred from homology"/>
<evidence type="ECO:0000313" key="10">
    <source>
        <dbReference type="Proteomes" id="UP001597233"/>
    </source>
</evidence>
<evidence type="ECO:0000313" key="9">
    <source>
        <dbReference type="EMBL" id="MFD1884562.1"/>
    </source>
</evidence>
<organism evidence="9 10">
    <name type="scientific">Paenibacillus wenxiniae</name>
    <dbReference type="NCBI Taxonomy" id="1636843"/>
    <lineage>
        <taxon>Bacteria</taxon>
        <taxon>Bacillati</taxon>
        <taxon>Bacillota</taxon>
        <taxon>Bacilli</taxon>
        <taxon>Bacillales</taxon>
        <taxon>Paenibacillaceae</taxon>
        <taxon>Paenibacillus</taxon>
    </lineage>
</organism>
<dbReference type="RefSeq" id="WP_347324215.1">
    <property type="nucleotide sequence ID" value="NZ_JBCGUH010000003.1"/>
</dbReference>
<keyword evidence="4" id="KW-0547">Nucleotide-binding</keyword>
<dbReference type="GO" id="GO:0005524">
    <property type="term" value="F:ATP binding"/>
    <property type="evidence" value="ECO:0007669"/>
    <property type="project" value="UniProtKB-KW"/>
</dbReference>
<dbReference type="PROSITE" id="PS50893">
    <property type="entry name" value="ABC_TRANSPORTER_2"/>
    <property type="match status" value="2"/>
</dbReference>
<evidence type="ECO:0000256" key="1">
    <source>
        <dbReference type="ARBA" id="ARBA00005417"/>
    </source>
</evidence>
<keyword evidence="2" id="KW-0813">Transport</keyword>
<evidence type="ECO:0000259" key="8">
    <source>
        <dbReference type="PROSITE" id="PS50893"/>
    </source>
</evidence>